<dbReference type="STRING" id="796925.A0A137NUD4"/>
<dbReference type="Gene3D" id="1.10.630.10">
    <property type="entry name" value="Cytochrome P450"/>
    <property type="match status" value="1"/>
</dbReference>
<evidence type="ECO:0000313" key="7">
    <source>
        <dbReference type="EMBL" id="KXN66281.1"/>
    </source>
</evidence>
<dbReference type="PANTHER" id="PTHR24305">
    <property type="entry name" value="CYTOCHROME P450"/>
    <property type="match status" value="1"/>
</dbReference>
<protein>
    <submittedName>
        <fullName evidence="7">Cytochrome P450</fullName>
    </submittedName>
</protein>
<evidence type="ECO:0000313" key="8">
    <source>
        <dbReference type="Proteomes" id="UP000070444"/>
    </source>
</evidence>
<dbReference type="GO" id="GO:0044550">
    <property type="term" value="P:secondary metabolite biosynthetic process"/>
    <property type="evidence" value="ECO:0007669"/>
    <property type="project" value="UniProtKB-ARBA"/>
</dbReference>
<evidence type="ECO:0000256" key="3">
    <source>
        <dbReference type="ARBA" id="ARBA00023002"/>
    </source>
</evidence>
<keyword evidence="3 6" id="KW-0560">Oxidoreductase</keyword>
<dbReference type="GO" id="GO:0020037">
    <property type="term" value="F:heme binding"/>
    <property type="evidence" value="ECO:0007669"/>
    <property type="project" value="InterPro"/>
</dbReference>
<keyword evidence="5 6" id="KW-0349">Heme</keyword>
<dbReference type="SUPFAM" id="SSF48264">
    <property type="entry name" value="Cytochrome P450"/>
    <property type="match status" value="1"/>
</dbReference>
<dbReference type="EMBL" id="KQ964745">
    <property type="protein sequence ID" value="KXN66281.1"/>
    <property type="molecule type" value="Genomic_DNA"/>
</dbReference>
<reference evidence="7 8" key="1">
    <citation type="journal article" date="2015" name="Genome Biol. Evol.">
        <title>Phylogenomic analyses indicate that early fungi evolved digesting cell walls of algal ancestors of land plants.</title>
        <authorList>
            <person name="Chang Y."/>
            <person name="Wang S."/>
            <person name="Sekimoto S."/>
            <person name="Aerts A.L."/>
            <person name="Choi C."/>
            <person name="Clum A."/>
            <person name="LaButti K.M."/>
            <person name="Lindquist E.A."/>
            <person name="Yee Ngan C."/>
            <person name="Ohm R.A."/>
            <person name="Salamov A.A."/>
            <person name="Grigoriev I.V."/>
            <person name="Spatafora J.W."/>
            <person name="Berbee M.L."/>
        </authorList>
    </citation>
    <scope>NUCLEOTIDE SEQUENCE [LARGE SCALE GENOMIC DNA]</scope>
    <source>
        <strain evidence="7 8">NRRL 28638</strain>
    </source>
</reference>
<dbReference type="InterPro" id="IPR050121">
    <property type="entry name" value="Cytochrome_P450_monoxygenase"/>
</dbReference>
<comment type="similarity">
    <text evidence="6">Belongs to the cytochrome P450 family.</text>
</comment>
<sequence length="107" mass="12696">MVFSASYAYHRNPEIWDNPDDFNYKRWLIEDNTKLKSQNMVFSQGPRGCPGRALAWMEMFFITTAIAQRYNFRLCPGQEKLGNKPIAYFMMKPSTYSIKVEMEHRKN</sequence>
<dbReference type="PRINTS" id="PR00463">
    <property type="entry name" value="EP450I"/>
</dbReference>
<dbReference type="Proteomes" id="UP000070444">
    <property type="component" value="Unassembled WGS sequence"/>
</dbReference>
<evidence type="ECO:0000256" key="2">
    <source>
        <dbReference type="ARBA" id="ARBA00022723"/>
    </source>
</evidence>
<keyword evidence="6" id="KW-0503">Monooxygenase</keyword>
<dbReference type="InterPro" id="IPR036396">
    <property type="entry name" value="Cyt_P450_sf"/>
</dbReference>
<evidence type="ECO:0000256" key="6">
    <source>
        <dbReference type="RuleBase" id="RU000461"/>
    </source>
</evidence>
<evidence type="ECO:0000256" key="1">
    <source>
        <dbReference type="ARBA" id="ARBA00001971"/>
    </source>
</evidence>
<gene>
    <name evidence="7" type="ORF">CONCODRAFT_168491</name>
</gene>
<dbReference type="AlphaFoldDB" id="A0A137NUD4"/>
<dbReference type="InterPro" id="IPR001128">
    <property type="entry name" value="Cyt_P450"/>
</dbReference>
<dbReference type="OrthoDB" id="1470350at2759"/>
<dbReference type="Pfam" id="PF00067">
    <property type="entry name" value="p450"/>
    <property type="match status" value="1"/>
</dbReference>
<evidence type="ECO:0000256" key="4">
    <source>
        <dbReference type="ARBA" id="ARBA00023004"/>
    </source>
</evidence>
<dbReference type="InterPro" id="IPR017972">
    <property type="entry name" value="Cyt_P450_CS"/>
</dbReference>
<dbReference type="GO" id="GO:0016705">
    <property type="term" value="F:oxidoreductase activity, acting on paired donors, with incorporation or reduction of molecular oxygen"/>
    <property type="evidence" value="ECO:0007669"/>
    <property type="project" value="InterPro"/>
</dbReference>
<dbReference type="PROSITE" id="PS00086">
    <property type="entry name" value="CYTOCHROME_P450"/>
    <property type="match status" value="1"/>
</dbReference>
<proteinExistence type="inferred from homology"/>
<dbReference type="PANTHER" id="PTHR24305:SF235">
    <property type="entry name" value="CYTOCHROME P450 MONOOXYGENASE APDB-RELATED"/>
    <property type="match status" value="1"/>
</dbReference>
<dbReference type="InterPro" id="IPR002401">
    <property type="entry name" value="Cyt_P450_E_grp-I"/>
</dbReference>
<keyword evidence="2 5" id="KW-0479">Metal-binding</keyword>
<feature type="binding site" description="axial binding residue" evidence="5">
    <location>
        <position position="49"/>
    </location>
    <ligand>
        <name>heme</name>
        <dbReference type="ChEBI" id="CHEBI:30413"/>
    </ligand>
    <ligandPart>
        <name>Fe</name>
        <dbReference type="ChEBI" id="CHEBI:18248"/>
    </ligandPart>
</feature>
<keyword evidence="4 5" id="KW-0408">Iron</keyword>
<name>A0A137NUD4_CONC2</name>
<dbReference type="GO" id="GO:0005506">
    <property type="term" value="F:iron ion binding"/>
    <property type="evidence" value="ECO:0007669"/>
    <property type="project" value="InterPro"/>
</dbReference>
<keyword evidence="8" id="KW-1185">Reference proteome</keyword>
<evidence type="ECO:0000256" key="5">
    <source>
        <dbReference type="PIRSR" id="PIRSR602401-1"/>
    </source>
</evidence>
<comment type="cofactor">
    <cofactor evidence="1 5">
        <name>heme</name>
        <dbReference type="ChEBI" id="CHEBI:30413"/>
    </cofactor>
</comment>
<accession>A0A137NUD4</accession>
<dbReference type="GO" id="GO:0004497">
    <property type="term" value="F:monooxygenase activity"/>
    <property type="evidence" value="ECO:0007669"/>
    <property type="project" value="UniProtKB-KW"/>
</dbReference>
<organism evidence="7 8">
    <name type="scientific">Conidiobolus coronatus (strain ATCC 28846 / CBS 209.66 / NRRL 28638)</name>
    <name type="common">Delacroixia coronata</name>
    <dbReference type="NCBI Taxonomy" id="796925"/>
    <lineage>
        <taxon>Eukaryota</taxon>
        <taxon>Fungi</taxon>
        <taxon>Fungi incertae sedis</taxon>
        <taxon>Zoopagomycota</taxon>
        <taxon>Entomophthoromycotina</taxon>
        <taxon>Entomophthoromycetes</taxon>
        <taxon>Entomophthorales</taxon>
        <taxon>Ancylistaceae</taxon>
        <taxon>Conidiobolus</taxon>
    </lineage>
</organism>